<proteinExistence type="predicted"/>
<name>Q6L142_PICTO</name>
<gene>
    <name evidence="3" type="ordered locus">PTO0725</name>
</gene>
<dbReference type="InterPro" id="IPR011059">
    <property type="entry name" value="Metal-dep_hydrolase_composite"/>
</dbReference>
<dbReference type="Pfam" id="PF01979">
    <property type="entry name" value="Amidohydro_1"/>
    <property type="match status" value="1"/>
</dbReference>
<dbReference type="PANTHER" id="PTHR43794:SF11">
    <property type="entry name" value="AMIDOHYDROLASE-RELATED DOMAIN-CONTAINING PROTEIN"/>
    <property type="match status" value="1"/>
</dbReference>
<dbReference type="eggNOG" id="arCOG00695">
    <property type="taxonomic scope" value="Archaea"/>
</dbReference>
<dbReference type="EC" id="3.-.-.-" evidence="3"/>
<protein>
    <submittedName>
        <fullName evidence="3">Hypothetical metal-dependent hydrolase</fullName>
        <ecNumber evidence="3">3.-.-.-</ecNumber>
    </submittedName>
</protein>
<dbReference type="InterPro" id="IPR006680">
    <property type="entry name" value="Amidohydro-rel"/>
</dbReference>
<dbReference type="InParanoid" id="Q6L142"/>
<dbReference type="InterPro" id="IPR050287">
    <property type="entry name" value="MTA/SAH_deaminase"/>
</dbReference>
<keyword evidence="1 3" id="KW-0378">Hydrolase</keyword>
<dbReference type="KEGG" id="pto:PTO0725"/>
<evidence type="ECO:0000259" key="2">
    <source>
        <dbReference type="Pfam" id="PF01979"/>
    </source>
</evidence>
<organism evidence="3 4">
    <name type="scientific">Picrophilus torridus (strain ATCC 700027 / DSM 9790 / JCM 10055 / NBRC 100828 / KAW 2/3)</name>
    <dbReference type="NCBI Taxonomy" id="1122961"/>
    <lineage>
        <taxon>Archaea</taxon>
        <taxon>Methanobacteriati</taxon>
        <taxon>Thermoplasmatota</taxon>
        <taxon>Thermoplasmata</taxon>
        <taxon>Thermoplasmatales</taxon>
        <taxon>Picrophilaceae</taxon>
        <taxon>Picrophilus</taxon>
    </lineage>
</organism>
<dbReference type="RefSeq" id="WP_011177526.1">
    <property type="nucleotide sequence ID" value="NC_005877.1"/>
</dbReference>
<dbReference type="Gene3D" id="2.30.40.10">
    <property type="entry name" value="Urease, subunit C, domain 1"/>
    <property type="match status" value="1"/>
</dbReference>
<reference evidence="3 4" key="1">
    <citation type="journal article" date="2004" name="Proc. Natl. Acad. Sci. U.S.A.">
        <title>Genome sequence of Picrophilus torridus and its implications for life around pH 0.</title>
        <authorList>
            <person name="Futterer O."/>
            <person name="Angelov A."/>
            <person name="Liesegang H."/>
            <person name="Gottschalk G."/>
            <person name="Schleper C."/>
            <person name="Schepers B."/>
            <person name="Dock C."/>
            <person name="Antranikian G."/>
            <person name="Liebl W."/>
        </authorList>
    </citation>
    <scope>NUCLEOTIDE SEQUENCE [LARGE SCALE GENOMIC DNA]</scope>
    <source>
        <strain evidence="4">ATCC 700027 / DSM 9790 / JCM 10055 / NBRC 100828</strain>
    </source>
</reference>
<dbReference type="AlphaFoldDB" id="Q6L142"/>
<dbReference type="CDD" id="cd01298">
    <property type="entry name" value="ATZ_TRZ_like"/>
    <property type="match status" value="1"/>
</dbReference>
<evidence type="ECO:0000256" key="1">
    <source>
        <dbReference type="ARBA" id="ARBA00022801"/>
    </source>
</evidence>
<dbReference type="Proteomes" id="UP000000438">
    <property type="component" value="Chromosome"/>
</dbReference>
<evidence type="ECO:0000313" key="4">
    <source>
        <dbReference type="Proteomes" id="UP000000438"/>
    </source>
</evidence>
<dbReference type="PaxDb" id="263820-PTO0725"/>
<dbReference type="PANTHER" id="PTHR43794">
    <property type="entry name" value="AMINOHYDROLASE SSNA-RELATED"/>
    <property type="match status" value="1"/>
</dbReference>
<dbReference type="GeneID" id="2845174"/>
<dbReference type="GO" id="GO:0016810">
    <property type="term" value="F:hydrolase activity, acting on carbon-nitrogen (but not peptide) bonds"/>
    <property type="evidence" value="ECO:0007669"/>
    <property type="project" value="InterPro"/>
</dbReference>
<dbReference type="OrthoDB" id="372084at2157"/>
<dbReference type="EMBL" id="AE017261">
    <property type="protein sequence ID" value="AAT43310.1"/>
    <property type="molecule type" value="Genomic_DNA"/>
</dbReference>
<sequence>MSILIKNAMILRDLKFIKSDVLIDGNIIKKTGEIKDYADYIIDAKCNLLIPGFVNTHAHVAMTGFKGLLDDTVLSDFLEKSGDLDSSRTDNGIYNSSLLGMYEMINSGITTFVDLYYSEDIIQRAAEKTGIRAYLAWAVLDDEYTTQKGSPVKNAEHFITMDHPENVTPMIGVQGIYVSSDETYMKVLDLSKKYNVMMHTHLSETRKEVYDTVKRYGERPVEHLNKINFLSDKLIAAHCVWVTINEIKMLSKNNVKVSWNSVSNAKLASGGNAPIPEMLNNNINVSIGTDSSGSNNSLDMFQEMKFSLLSINNERWDPSIIKSNDVFKMATLNGYSALNLNGGIIEPGSIADLIIIDRRAVNMIPGNDFIKNIVFSGNPSNVLYVIVNGKILKENGRLNNFNPDEFIDAEFL</sequence>
<dbReference type="NCBIfam" id="NF004995">
    <property type="entry name" value="PRK06380.1"/>
    <property type="match status" value="1"/>
</dbReference>
<accession>Q6L142</accession>
<evidence type="ECO:0000313" key="3">
    <source>
        <dbReference type="EMBL" id="AAT43310.1"/>
    </source>
</evidence>
<dbReference type="FunCoup" id="Q6L142">
    <property type="interactions" value="21"/>
</dbReference>
<dbReference type="HOGENOM" id="CLU_012358_2_1_2"/>
<dbReference type="SUPFAM" id="SSF51556">
    <property type="entry name" value="Metallo-dependent hydrolases"/>
    <property type="match status" value="1"/>
</dbReference>
<feature type="domain" description="Amidohydrolase-related" evidence="2">
    <location>
        <begin position="49"/>
        <end position="392"/>
    </location>
</feature>
<dbReference type="STRING" id="263820.PTO0725"/>
<dbReference type="InterPro" id="IPR032466">
    <property type="entry name" value="Metal_Hydrolase"/>
</dbReference>
<dbReference type="SUPFAM" id="SSF51338">
    <property type="entry name" value="Composite domain of metallo-dependent hydrolases"/>
    <property type="match status" value="1"/>
</dbReference>
<dbReference type="Gene3D" id="3.20.20.140">
    <property type="entry name" value="Metal-dependent hydrolases"/>
    <property type="match status" value="1"/>
</dbReference>